<comment type="subcellular location">
    <subcellularLocation>
        <location evidence="1">Cell membrane</location>
        <topology evidence="1">Multi-pass membrane protein</topology>
    </subcellularLocation>
</comment>
<feature type="compositionally biased region" description="Basic and acidic residues" evidence="7">
    <location>
        <begin position="375"/>
        <end position="385"/>
    </location>
</feature>
<evidence type="ECO:0000256" key="8">
    <source>
        <dbReference type="SAM" id="Phobius"/>
    </source>
</evidence>
<dbReference type="Proteomes" id="UP000326336">
    <property type="component" value="Unassembled WGS sequence"/>
</dbReference>
<feature type="transmembrane region" description="Helical" evidence="8">
    <location>
        <begin position="276"/>
        <end position="293"/>
    </location>
</feature>
<feature type="compositionally biased region" description="Basic residues" evidence="7">
    <location>
        <begin position="329"/>
        <end position="339"/>
    </location>
</feature>
<name>A0A5N5RMI6_9BIFI</name>
<dbReference type="PANTHER" id="PTHR42920:SF5">
    <property type="entry name" value="EAMA DOMAIN-CONTAINING PROTEIN"/>
    <property type="match status" value="1"/>
</dbReference>
<evidence type="ECO:0000256" key="4">
    <source>
        <dbReference type="ARBA" id="ARBA00022692"/>
    </source>
</evidence>
<evidence type="ECO:0000313" key="10">
    <source>
        <dbReference type="EMBL" id="KAB5608545.1"/>
    </source>
</evidence>
<keyword evidence="4 8" id="KW-0812">Transmembrane</keyword>
<accession>A0A5N5RMI6</accession>
<dbReference type="InterPro" id="IPR037185">
    <property type="entry name" value="EmrE-like"/>
</dbReference>
<dbReference type="SUPFAM" id="SSF103481">
    <property type="entry name" value="Multidrug resistance efflux transporter EmrE"/>
    <property type="match status" value="2"/>
</dbReference>
<feature type="transmembrane region" description="Helical" evidence="8">
    <location>
        <begin position="220"/>
        <end position="239"/>
    </location>
</feature>
<evidence type="ECO:0000256" key="1">
    <source>
        <dbReference type="ARBA" id="ARBA00004651"/>
    </source>
</evidence>
<feature type="transmembrane region" description="Helical" evidence="8">
    <location>
        <begin position="161"/>
        <end position="181"/>
    </location>
</feature>
<proteinExistence type="inferred from homology"/>
<evidence type="ECO:0000256" key="2">
    <source>
        <dbReference type="ARBA" id="ARBA00007362"/>
    </source>
</evidence>
<feature type="domain" description="EamA" evidence="9">
    <location>
        <begin position="159"/>
        <end position="292"/>
    </location>
</feature>
<dbReference type="InterPro" id="IPR000620">
    <property type="entry name" value="EamA_dom"/>
</dbReference>
<evidence type="ECO:0000256" key="3">
    <source>
        <dbReference type="ARBA" id="ARBA00022475"/>
    </source>
</evidence>
<dbReference type="OrthoDB" id="9804865at2"/>
<feature type="region of interest" description="Disordered" evidence="7">
    <location>
        <begin position="306"/>
        <end position="385"/>
    </location>
</feature>
<feature type="transmembrane region" description="Helical" evidence="8">
    <location>
        <begin position="86"/>
        <end position="104"/>
    </location>
</feature>
<organism evidence="10 11">
    <name type="scientific">Bifidobacterium jacchi</name>
    <dbReference type="NCBI Taxonomy" id="2490545"/>
    <lineage>
        <taxon>Bacteria</taxon>
        <taxon>Bacillati</taxon>
        <taxon>Actinomycetota</taxon>
        <taxon>Actinomycetes</taxon>
        <taxon>Bifidobacteriales</taxon>
        <taxon>Bifidobacteriaceae</taxon>
        <taxon>Bifidobacterium</taxon>
    </lineage>
</organism>
<evidence type="ECO:0000256" key="7">
    <source>
        <dbReference type="SAM" id="MobiDB-lite"/>
    </source>
</evidence>
<feature type="transmembrane region" description="Helical" evidence="8">
    <location>
        <begin position="56"/>
        <end position="74"/>
    </location>
</feature>
<keyword evidence="3" id="KW-1003">Cell membrane</keyword>
<dbReference type="PANTHER" id="PTHR42920">
    <property type="entry name" value="OS03G0707200 PROTEIN-RELATED"/>
    <property type="match status" value="1"/>
</dbReference>
<comment type="similarity">
    <text evidence="2">Belongs to the EamA transporter family.</text>
</comment>
<evidence type="ECO:0000256" key="5">
    <source>
        <dbReference type="ARBA" id="ARBA00022989"/>
    </source>
</evidence>
<comment type="caution">
    <text evidence="10">The sequence shown here is derived from an EMBL/GenBank/DDBJ whole genome shotgun (WGS) entry which is preliminary data.</text>
</comment>
<keyword evidence="5 8" id="KW-1133">Transmembrane helix</keyword>
<feature type="transmembrane region" description="Helical" evidence="8">
    <location>
        <begin position="26"/>
        <end position="44"/>
    </location>
</feature>
<keyword evidence="11" id="KW-1185">Reference proteome</keyword>
<dbReference type="InterPro" id="IPR051258">
    <property type="entry name" value="Diverse_Substrate_Transporter"/>
</dbReference>
<evidence type="ECO:0000259" key="9">
    <source>
        <dbReference type="Pfam" id="PF00892"/>
    </source>
</evidence>
<dbReference type="GO" id="GO:0005886">
    <property type="term" value="C:plasma membrane"/>
    <property type="evidence" value="ECO:0007669"/>
    <property type="project" value="UniProtKB-SubCell"/>
</dbReference>
<dbReference type="Pfam" id="PF00892">
    <property type="entry name" value="EamA"/>
    <property type="match status" value="2"/>
</dbReference>
<evidence type="ECO:0000313" key="11">
    <source>
        <dbReference type="Proteomes" id="UP000326336"/>
    </source>
</evidence>
<gene>
    <name evidence="10" type="ORF">EHS19_00945</name>
</gene>
<feature type="transmembrane region" description="Helical" evidence="8">
    <location>
        <begin position="188"/>
        <end position="208"/>
    </location>
</feature>
<feature type="domain" description="EamA" evidence="9">
    <location>
        <begin position="1"/>
        <end position="128"/>
    </location>
</feature>
<dbReference type="AlphaFoldDB" id="A0A5N5RMI6"/>
<dbReference type="EMBL" id="RQSP01000002">
    <property type="protein sequence ID" value="KAB5608545.1"/>
    <property type="molecule type" value="Genomic_DNA"/>
</dbReference>
<protein>
    <submittedName>
        <fullName evidence="10">DMT family transporter</fullName>
    </submittedName>
</protein>
<feature type="transmembrane region" description="Helical" evidence="8">
    <location>
        <begin position="251"/>
        <end position="270"/>
    </location>
</feature>
<feature type="transmembrane region" description="Helical" evidence="8">
    <location>
        <begin position="116"/>
        <end position="141"/>
    </location>
</feature>
<keyword evidence="6 8" id="KW-0472">Membrane</keyword>
<reference evidence="10 11" key="1">
    <citation type="journal article" date="2019" name="Int. J. Syst. Evol. Microbiol.">
        <title>Bifidobacterium jacchi sp. nov., isolated from the faeces of a baby common marmoset (Callithrix jacchus).</title>
        <authorList>
            <person name="Modesto M."/>
            <person name="Watanabe K."/>
            <person name="Arita M."/>
            <person name="Satti M."/>
            <person name="Oki K."/>
            <person name="Sciavilla P."/>
            <person name="Patavino C."/>
            <person name="Camma C."/>
            <person name="Michelini S."/>
            <person name="Sgorbati B."/>
            <person name="Mattarelli P."/>
        </authorList>
    </citation>
    <scope>NUCLEOTIDE SEQUENCE [LARGE SCALE GENOMIC DNA]</scope>
    <source>
        <strain evidence="10 11">MRM 9.3</strain>
    </source>
</reference>
<feature type="compositionally biased region" description="Polar residues" evidence="7">
    <location>
        <begin position="350"/>
        <end position="374"/>
    </location>
</feature>
<sequence>MLLTVALGWGCGYTFSGFVLDTMPLQWMMAFRLFPGAICVGAIAFRRIRSMPIGHVLAPGVLLGVSYWMAYLVQMTGLRMTAPGRNAFLTATYCVTVPFIAWALTRRRPGTRNVVAAAVCLVGIGFISLSGGGVGSGAGAGVGGGTASTVGAAGLVNVGDLVSVAGGVLFGLNIALTGLLARDHDAMALTFYEFVSAGILFVIGAILVDGPIQPGWFAPRTVWSLLYVIAVSTVIAQVFQNVAFGSVPTSQGSLIMCLESVFGVICSTLITGEEVTLMTMIGFVLVFASLVLSEVRLRSRGAGLVTGSGARPVTTPAPCDRTAPNITPRRPRPRPRRAQRPYAAPGSCAATPSATPTRSQSGNTAVAPRSGTSSDRADHRVSSPA</sequence>
<evidence type="ECO:0000256" key="6">
    <source>
        <dbReference type="ARBA" id="ARBA00023136"/>
    </source>
</evidence>